<dbReference type="EMBL" id="JBGUBD010000018">
    <property type="protein sequence ID" value="MFA9480283.1"/>
    <property type="molecule type" value="Genomic_DNA"/>
</dbReference>
<accession>A0ABV4U9K3</accession>
<protein>
    <recommendedName>
        <fullName evidence="4">Transposase</fullName>
    </recommendedName>
</protein>
<proteinExistence type="predicted"/>
<evidence type="ECO:0008006" key="4">
    <source>
        <dbReference type="Google" id="ProtNLM"/>
    </source>
</evidence>
<evidence type="ECO:0000313" key="3">
    <source>
        <dbReference type="Proteomes" id="UP001575105"/>
    </source>
</evidence>
<evidence type="ECO:0000313" key="2">
    <source>
        <dbReference type="EMBL" id="MFA9480283.1"/>
    </source>
</evidence>
<keyword evidence="3" id="KW-1185">Reference proteome</keyword>
<organism evidence="2 3">
    <name type="scientific">Natronomicrosphaera hydrolytica</name>
    <dbReference type="NCBI Taxonomy" id="3242702"/>
    <lineage>
        <taxon>Bacteria</taxon>
        <taxon>Pseudomonadati</taxon>
        <taxon>Planctomycetota</taxon>
        <taxon>Phycisphaerae</taxon>
        <taxon>Phycisphaerales</taxon>
        <taxon>Phycisphaeraceae</taxon>
        <taxon>Natronomicrosphaera</taxon>
    </lineage>
</organism>
<name>A0ABV4U9K3_9BACT</name>
<feature type="compositionally biased region" description="Polar residues" evidence="1">
    <location>
        <begin position="1"/>
        <end position="16"/>
    </location>
</feature>
<sequence>MSQSIPRIPDDQQSIAPSRRRYTDAFKQQAARLVTHERCTVAAAAEAVRAIVNACAPPTASNA</sequence>
<reference evidence="2 3" key="1">
    <citation type="submission" date="2024-08" db="EMBL/GenBank/DDBJ databases">
        <title>Whole-genome sequencing of halo(alkali)philic microorganisms from hypersaline lakes.</title>
        <authorList>
            <person name="Sorokin D.Y."/>
            <person name="Merkel A.Y."/>
            <person name="Messina E."/>
            <person name="Yakimov M."/>
        </authorList>
    </citation>
    <scope>NUCLEOTIDE SEQUENCE [LARGE SCALE GENOMIC DNA]</scope>
    <source>
        <strain evidence="2 3">AB-hyl4</strain>
    </source>
</reference>
<evidence type="ECO:0000256" key="1">
    <source>
        <dbReference type="SAM" id="MobiDB-lite"/>
    </source>
</evidence>
<feature type="region of interest" description="Disordered" evidence="1">
    <location>
        <begin position="1"/>
        <end position="22"/>
    </location>
</feature>
<gene>
    <name evidence="2" type="ORF">ACERK3_18575</name>
</gene>
<comment type="caution">
    <text evidence="2">The sequence shown here is derived from an EMBL/GenBank/DDBJ whole genome shotgun (WGS) entry which is preliminary data.</text>
</comment>
<dbReference type="Proteomes" id="UP001575105">
    <property type="component" value="Unassembled WGS sequence"/>
</dbReference>
<dbReference type="RefSeq" id="WP_425347203.1">
    <property type="nucleotide sequence ID" value="NZ_JBGUBD010000018.1"/>
</dbReference>